<gene>
    <name evidence="1" type="ORF">RchiOBHm_Chr2g0136731</name>
</gene>
<accession>A0A2P6RWE8</accession>
<dbReference type="Gramene" id="PRQ50751">
    <property type="protein sequence ID" value="PRQ50751"/>
    <property type="gene ID" value="RchiOBHm_Chr2g0136731"/>
</dbReference>
<proteinExistence type="predicted"/>
<evidence type="ECO:0000313" key="2">
    <source>
        <dbReference type="Proteomes" id="UP000238479"/>
    </source>
</evidence>
<reference evidence="1 2" key="1">
    <citation type="journal article" date="2018" name="Nat. Genet.">
        <title>The Rosa genome provides new insights in the design of modern roses.</title>
        <authorList>
            <person name="Bendahmane M."/>
        </authorList>
    </citation>
    <scope>NUCLEOTIDE SEQUENCE [LARGE SCALE GENOMIC DNA]</scope>
    <source>
        <strain evidence="2">cv. Old Blush</strain>
    </source>
</reference>
<keyword evidence="2" id="KW-1185">Reference proteome</keyword>
<dbReference type="AlphaFoldDB" id="A0A2P6RWE8"/>
<name>A0A2P6RWE8_ROSCH</name>
<evidence type="ECO:0000313" key="1">
    <source>
        <dbReference type="EMBL" id="PRQ50751.1"/>
    </source>
</evidence>
<dbReference type="EMBL" id="PDCK01000040">
    <property type="protein sequence ID" value="PRQ50751.1"/>
    <property type="molecule type" value="Genomic_DNA"/>
</dbReference>
<comment type="caution">
    <text evidence="1">The sequence shown here is derived from an EMBL/GenBank/DDBJ whole genome shotgun (WGS) entry which is preliminary data.</text>
</comment>
<protein>
    <submittedName>
        <fullName evidence="1">Uncharacterized protein</fullName>
    </submittedName>
</protein>
<organism evidence="1 2">
    <name type="scientific">Rosa chinensis</name>
    <name type="common">China rose</name>
    <dbReference type="NCBI Taxonomy" id="74649"/>
    <lineage>
        <taxon>Eukaryota</taxon>
        <taxon>Viridiplantae</taxon>
        <taxon>Streptophyta</taxon>
        <taxon>Embryophyta</taxon>
        <taxon>Tracheophyta</taxon>
        <taxon>Spermatophyta</taxon>
        <taxon>Magnoliopsida</taxon>
        <taxon>eudicotyledons</taxon>
        <taxon>Gunneridae</taxon>
        <taxon>Pentapetalae</taxon>
        <taxon>rosids</taxon>
        <taxon>fabids</taxon>
        <taxon>Rosales</taxon>
        <taxon>Rosaceae</taxon>
        <taxon>Rosoideae</taxon>
        <taxon>Rosoideae incertae sedis</taxon>
        <taxon>Rosa</taxon>
    </lineage>
</organism>
<dbReference type="Proteomes" id="UP000238479">
    <property type="component" value="Chromosome 2"/>
</dbReference>
<sequence>MVIGEISINQNRGFLQFFVGFALSLEKRSGIESLASLQSLPSDNDKDMKA</sequence>